<accession>A0A5Q4YX85</accession>
<feature type="region of interest" description="Disordered" evidence="1">
    <location>
        <begin position="76"/>
        <end position="96"/>
    </location>
</feature>
<evidence type="ECO:0000313" key="3">
    <source>
        <dbReference type="Proteomes" id="UP000325811"/>
    </source>
</evidence>
<dbReference type="KEGG" id="pdio:PDMSB3_0604.1"/>
<dbReference type="GO" id="GO:0015948">
    <property type="term" value="P:methanogenesis"/>
    <property type="evidence" value="ECO:0007669"/>
    <property type="project" value="InterPro"/>
</dbReference>
<dbReference type="Proteomes" id="UP000325811">
    <property type="component" value="Chromosome II"/>
</dbReference>
<proteinExistence type="predicted"/>
<keyword evidence="3" id="KW-1185">Reference proteome</keyword>
<dbReference type="CDD" id="cd02761">
    <property type="entry name" value="MopB_FmdB-FwdB"/>
    <property type="match status" value="1"/>
</dbReference>
<dbReference type="AlphaFoldDB" id="A0A5Q4YX85"/>
<dbReference type="InterPro" id="IPR016457">
    <property type="entry name" value="Formylmethanofuran_DH_bsu"/>
</dbReference>
<protein>
    <submittedName>
        <fullName evidence="2">Formylmethanofuran dehydrogenase subunit B</fullName>
    </submittedName>
</protein>
<feature type="compositionally biased region" description="Low complexity" evidence="1">
    <location>
        <begin position="82"/>
        <end position="96"/>
    </location>
</feature>
<evidence type="ECO:0000256" key="1">
    <source>
        <dbReference type="SAM" id="MobiDB-lite"/>
    </source>
</evidence>
<evidence type="ECO:0000313" key="2">
    <source>
        <dbReference type="EMBL" id="VVD31902.1"/>
    </source>
</evidence>
<dbReference type="SUPFAM" id="SSF53706">
    <property type="entry name" value="Formate dehydrogenase/DMSO reductase, domains 1-3"/>
    <property type="match status" value="1"/>
</dbReference>
<gene>
    <name evidence="2" type="ORF">PDMSB3_0604</name>
</gene>
<dbReference type="GO" id="GO:0018493">
    <property type="term" value="F:formylmethanofuran dehydrogenase activity"/>
    <property type="evidence" value="ECO:0007669"/>
    <property type="project" value="InterPro"/>
</dbReference>
<sequence>MWQFVTLCSRLTHNLCGAAGRRDADSAGQMRRIAQTAAVSIPLSAVPHERRTIRRTPAPSPCIRIGMELAKSAAMHLSSIDPSSTSPSAATSAPASPVTRDWICPFCPLLCDDLVVESREDATLAVPDTECPRLAQALACYGSADAQCGNSVDGQDADLDTALASAARILASARRPLFGSLTTDVAGTRALYTLAAGCGAILDHLHGDAMSAATLPLQDRGSFFTTLSEVRSRADLLVFFGCRPSQRYPRFFARTLEGTQQQRDLVFVGCTPDPAASSLANARIEALLPDADPFDTLALWSALSEGREPGALQDDSTGAAEALATLQARIAAAHYTVLVYEPAALPGPHAALLIEALNRIVKAANRTVRAGCLALGGDDGALTVNQTVTWLSGLPLRTRVSTPARIAGTAPLDYDPYRYRTARLLAEGEIDALLWVASFAPPAWPQALAEDVPAIVLGHPALAQAAKSRGGATVFIPVATPGIDSGGHLFRVDGSVVMPLAAARGAALPSVAAIASRLAERLHAQPAAQVQP</sequence>
<reference evidence="2 3" key="1">
    <citation type="submission" date="2019-08" db="EMBL/GenBank/DDBJ databases">
        <authorList>
            <person name="Herpell B J."/>
        </authorList>
    </citation>
    <scope>NUCLEOTIDE SEQUENCE [LARGE SCALE GENOMIC DNA]</scope>
    <source>
        <strain evidence="3">Msb3</strain>
    </source>
</reference>
<dbReference type="EMBL" id="LR699554">
    <property type="protein sequence ID" value="VVD31902.1"/>
    <property type="molecule type" value="Genomic_DNA"/>
</dbReference>
<organism evidence="2 3">
    <name type="scientific">Paraburkholderia dioscoreae</name>
    <dbReference type="NCBI Taxonomy" id="2604047"/>
    <lineage>
        <taxon>Bacteria</taxon>
        <taxon>Pseudomonadati</taxon>
        <taxon>Pseudomonadota</taxon>
        <taxon>Betaproteobacteria</taxon>
        <taxon>Burkholderiales</taxon>
        <taxon>Burkholderiaceae</taxon>
        <taxon>Paraburkholderia</taxon>
    </lineage>
</organism>
<name>A0A5Q4YX85_9BURK</name>